<name>A0A3P5X4W3_9BACL</name>
<reference evidence="1 2" key="1">
    <citation type="submission" date="2018-11" db="EMBL/GenBank/DDBJ databases">
        <authorList>
            <person name="Criscuolo A."/>
        </authorList>
    </citation>
    <scope>NUCLEOTIDE SEQUENCE [LARGE SCALE GENOMIC DNA]</scope>
    <source>
        <strain evidence="1">ATB-66</strain>
    </source>
</reference>
<evidence type="ECO:0000313" key="2">
    <source>
        <dbReference type="Proteomes" id="UP000270468"/>
    </source>
</evidence>
<protein>
    <submittedName>
        <fullName evidence="1">FG-GAP repeat protein</fullName>
    </submittedName>
</protein>
<organism evidence="1 2">
    <name type="scientific">Filibacter tadaridae</name>
    <dbReference type="NCBI Taxonomy" id="2483811"/>
    <lineage>
        <taxon>Bacteria</taxon>
        <taxon>Bacillati</taxon>
        <taxon>Bacillota</taxon>
        <taxon>Bacilli</taxon>
        <taxon>Bacillales</taxon>
        <taxon>Caryophanaceae</taxon>
        <taxon>Filibacter</taxon>
    </lineage>
</organism>
<gene>
    <name evidence="1" type="ORF">FILTAD_01222</name>
</gene>
<dbReference type="InterPro" id="IPR011990">
    <property type="entry name" value="TPR-like_helical_dom_sf"/>
</dbReference>
<sequence length="484" mass="54997">MNEYTDLLNYFLPPTAKVLDLQQPQKQAAILLADINGDQVEELIVAYRFQEKNYILILKNVNGQWQPMAHIIGRGYGITDLLAAPITNRGVNTLIVGWQQGSMLSELNLLQWTNDGFKRLPTNDIAYSKLEVEDMPGTNGQDGLAEIAIWTHDTGEAYKVDVYRFDGNGLVPAKDVYPYYFKKVEAYYKHRLQKNDYPFYWYYLADAQNKAGDFEQALLSIEKAMSFNSPYPSKETLEALKNEILHALRRTPSTMIVVDEKRGDVNGDGFMDTVYITAEKDKDSPFWKNITLVILYGKTNVHERLPLKENMGYHPTIFLGDFTGDQLDDILIVIDTGGSGATVNGYIFSFVEGTMQQVFDADQFDAQHHYEVAYQDHYKAIVKSAVPHKKYTLDLGYKGKEYLSEIYNEDGTLKKPIEGWVDPPSGLYPIDLARTGVYELNIVQQIAGRYHADGLGYVESMLKWDGHKFVVDRQSVSIFGEDLS</sequence>
<dbReference type="InterPro" id="IPR028994">
    <property type="entry name" value="Integrin_alpha_N"/>
</dbReference>
<proteinExistence type="predicted"/>
<dbReference type="RefSeq" id="WP_238988168.1">
    <property type="nucleotide sequence ID" value="NZ_CBCRXF010000014.1"/>
</dbReference>
<dbReference type="AlphaFoldDB" id="A0A3P5X4W3"/>
<evidence type="ECO:0000313" key="1">
    <source>
        <dbReference type="EMBL" id="VDC25516.1"/>
    </source>
</evidence>
<dbReference type="SUPFAM" id="SSF69318">
    <property type="entry name" value="Integrin alpha N-terminal domain"/>
    <property type="match status" value="1"/>
</dbReference>
<dbReference type="SUPFAM" id="SSF48452">
    <property type="entry name" value="TPR-like"/>
    <property type="match status" value="1"/>
</dbReference>
<keyword evidence="2" id="KW-1185">Reference proteome</keyword>
<accession>A0A3P5X4W3</accession>
<dbReference type="EMBL" id="UXAV01000032">
    <property type="protein sequence ID" value="VDC25516.1"/>
    <property type="molecule type" value="Genomic_DNA"/>
</dbReference>
<dbReference type="Proteomes" id="UP000270468">
    <property type="component" value="Unassembled WGS sequence"/>
</dbReference>